<dbReference type="PANTHER" id="PTHR44252:SF3">
    <property type="entry name" value="D-ERYTHRULOSE REDUCTASE-RELATED"/>
    <property type="match status" value="1"/>
</dbReference>
<evidence type="ECO:0000313" key="4">
    <source>
        <dbReference type="Proteomes" id="UP000708208"/>
    </source>
</evidence>
<feature type="non-terminal residue" evidence="3">
    <location>
        <position position="1"/>
    </location>
</feature>
<dbReference type="GO" id="GO:0005997">
    <property type="term" value="P:xylulose metabolic process"/>
    <property type="evidence" value="ECO:0007669"/>
    <property type="project" value="TreeGrafter"/>
</dbReference>
<accession>A0A8J2JAJ1</accession>
<comment type="caution">
    <text evidence="3">The sequence shown here is derived from an EMBL/GenBank/DDBJ whole genome shotgun (WGS) entry which is preliminary data.</text>
</comment>
<dbReference type="Pfam" id="PF00106">
    <property type="entry name" value="adh_short"/>
    <property type="match status" value="1"/>
</dbReference>
<feature type="non-terminal residue" evidence="3">
    <location>
        <position position="90"/>
    </location>
</feature>
<dbReference type="InterPro" id="IPR002347">
    <property type="entry name" value="SDR_fam"/>
</dbReference>
<dbReference type="GO" id="GO:0050038">
    <property type="term" value="F:L-xylulose reductase (NADPH) activity"/>
    <property type="evidence" value="ECO:0007669"/>
    <property type="project" value="TreeGrafter"/>
</dbReference>
<evidence type="ECO:0000256" key="2">
    <source>
        <dbReference type="ARBA" id="ARBA00022857"/>
    </source>
</evidence>
<dbReference type="OrthoDB" id="1888931at2759"/>
<dbReference type="InterPro" id="IPR051737">
    <property type="entry name" value="L-xylulose/Carbonyl_redctase"/>
</dbReference>
<sequence>FPPGLTMSSLFDFTGRRVLVTGGGRGIGLAIVKKFMEHNATLTEKDIDITFDVNFKSYVHVAQVVAQDMLKNKVEDGTIVNISSAADQRS</sequence>
<comment type="similarity">
    <text evidence="1">Belongs to the short-chain dehydrogenases/reductases (SDR) family.</text>
</comment>
<reference evidence="3" key="1">
    <citation type="submission" date="2021-06" db="EMBL/GenBank/DDBJ databases">
        <authorList>
            <person name="Hodson N. C."/>
            <person name="Mongue J. A."/>
            <person name="Jaron S. K."/>
        </authorList>
    </citation>
    <scope>NUCLEOTIDE SEQUENCE</scope>
</reference>
<proteinExistence type="inferred from homology"/>
<name>A0A8J2JAJ1_9HEXA</name>
<dbReference type="Proteomes" id="UP000708208">
    <property type="component" value="Unassembled WGS sequence"/>
</dbReference>
<keyword evidence="2" id="KW-0521">NADP</keyword>
<protein>
    <submittedName>
        <fullName evidence="3">Uncharacterized protein</fullName>
    </submittedName>
</protein>
<organism evidence="3 4">
    <name type="scientific">Allacma fusca</name>
    <dbReference type="NCBI Taxonomy" id="39272"/>
    <lineage>
        <taxon>Eukaryota</taxon>
        <taxon>Metazoa</taxon>
        <taxon>Ecdysozoa</taxon>
        <taxon>Arthropoda</taxon>
        <taxon>Hexapoda</taxon>
        <taxon>Collembola</taxon>
        <taxon>Symphypleona</taxon>
        <taxon>Sminthuridae</taxon>
        <taxon>Allacma</taxon>
    </lineage>
</organism>
<dbReference type="GO" id="GO:0004090">
    <property type="term" value="F:carbonyl reductase (NADPH) activity"/>
    <property type="evidence" value="ECO:0007669"/>
    <property type="project" value="TreeGrafter"/>
</dbReference>
<dbReference type="EMBL" id="CAJVCH010015868">
    <property type="protein sequence ID" value="CAG7680451.1"/>
    <property type="molecule type" value="Genomic_DNA"/>
</dbReference>
<evidence type="ECO:0000256" key="1">
    <source>
        <dbReference type="ARBA" id="ARBA00006484"/>
    </source>
</evidence>
<dbReference type="GO" id="GO:0006006">
    <property type="term" value="P:glucose metabolic process"/>
    <property type="evidence" value="ECO:0007669"/>
    <property type="project" value="TreeGrafter"/>
</dbReference>
<gene>
    <name evidence="3" type="ORF">AFUS01_LOCUS2744</name>
</gene>
<dbReference type="PANTHER" id="PTHR44252">
    <property type="entry name" value="D-ERYTHRULOSE REDUCTASE"/>
    <property type="match status" value="1"/>
</dbReference>
<keyword evidence="4" id="KW-1185">Reference proteome</keyword>
<evidence type="ECO:0000313" key="3">
    <source>
        <dbReference type="EMBL" id="CAG7680451.1"/>
    </source>
</evidence>
<dbReference type="AlphaFoldDB" id="A0A8J2JAJ1"/>